<dbReference type="PANTHER" id="PTHR23419:SF8">
    <property type="entry name" value="FI09726P"/>
    <property type="match status" value="1"/>
</dbReference>
<dbReference type="Pfam" id="PF03091">
    <property type="entry name" value="CutA1"/>
    <property type="match status" value="1"/>
</dbReference>
<dbReference type="Proteomes" id="UP001460888">
    <property type="component" value="Unassembled WGS sequence"/>
</dbReference>
<gene>
    <name evidence="2" type="ORF">SADO_09459</name>
</gene>
<evidence type="ECO:0000256" key="1">
    <source>
        <dbReference type="ARBA" id="ARBA00010169"/>
    </source>
</evidence>
<proteinExistence type="inferred from homology"/>
<accession>A0ABV2B1R5</accession>
<dbReference type="InterPro" id="IPR004323">
    <property type="entry name" value="Ion_tolerance_CutA"/>
</dbReference>
<keyword evidence="3" id="KW-1185">Reference proteome</keyword>
<reference evidence="2 3" key="1">
    <citation type="submission" date="2013-03" db="EMBL/GenBank/DDBJ databases">
        <title>Salinisphaera dokdonensis CL-ES53 Genome Sequencing.</title>
        <authorList>
            <person name="Li C."/>
            <person name="Lai Q."/>
            <person name="Shao Z."/>
        </authorList>
    </citation>
    <scope>NUCLEOTIDE SEQUENCE [LARGE SCALE GENOMIC DNA]</scope>
    <source>
        <strain evidence="2 3">CL-ES53</strain>
    </source>
</reference>
<comment type="caution">
    <text evidence="2">The sequence shown here is derived from an EMBL/GenBank/DDBJ whole genome shotgun (WGS) entry which is preliminary data.</text>
</comment>
<dbReference type="InterPro" id="IPR015867">
    <property type="entry name" value="N-reg_PII/ATP_PRibTrfase_C"/>
</dbReference>
<dbReference type="RefSeq" id="WP_353110983.1">
    <property type="nucleotide sequence ID" value="NZ_APND01000003.1"/>
</dbReference>
<dbReference type="Gene3D" id="3.30.70.120">
    <property type="match status" value="1"/>
</dbReference>
<dbReference type="SUPFAM" id="SSF54913">
    <property type="entry name" value="GlnB-like"/>
    <property type="match status" value="1"/>
</dbReference>
<evidence type="ECO:0000313" key="2">
    <source>
        <dbReference type="EMBL" id="MES1929472.1"/>
    </source>
</evidence>
<protein>
    <submittedName>
        <fullName evidence="2">CutA1 divalent ion tolerance protein</fullName>
    </submittedName>
</protein>
<dbReference type="InterPro" id="IPR011322">
    <property type="entry name" value="N-reg_PII-like_a/b"/>
</dbReference>
<comment type="similarity">
    <text evidence="1">Belongs to the CutA family.</text>
</comment>
<sequence>MNETRNDADARMVYVTCPDRETARTIASALVEHHEAACVNIVPGLESVYRWRGKVEIDEELLLLIKTRAARVADVQARVESLHPDELPEVVAVRLCDGSKGYLDWLDQQTTPQ</sequence>
<dbReference type="EMBL" id="APND01000003">
    <property type="protein sequence ID" value="MES1929472.1"/>
    <property type="molecule type" value="Genomic_DNA"/>
</dbReference>
<dbReference type="PANTHER" id="PTHR23419">
    <property type="entry name" value="DIVALENT CATION TOLERANCE CUTA-RELATED"/>
    <property type="match status" value="1"/>
</dbReference>
<evidence type="ECO:0000313" key="3">
    <source>
        <dbReference type="Proteomes" id="UP001460888"/>
    </source>
</evidence>
<organism evidence="2 3">
    <name type="scientific">Salinisphaera dokdonensis CL-ES53</name>
    <dbReference type="NCBI Taxonomy" id="1304272"/>
    <lineage>
        <taxon>Bacteria</taxon>
        <taxon>Pseudomonadati</taxon>
        <taxon>Pseudomonadota</taxon>
        <taxon>Gammaproteobacteria</taxon>
        <taxon>Salinisphaerales</taxon>
        <taxon>Salinisphaeraceae</taxon>
        <taxon>Salinisphaera</taxon>
    </lineage>
</organism>
<name>A0ABV2B1R5_9GAMM</name>